<comment type="similarity">
    <text evidence="1">Belongs to the AATF family.</text>
</comment>
<dbReference type="OMA" id="INFMAPN"/>
<dbReference type="Proteomes" id="UP000001861">
    <property type="component" value="Unassembled WGS sequence"/>
</dbReference>
<evidence type="ECO:0000256" key="1">
    <source>
        <dbReference type="ARBA" id="ARBA00008966"/>
    </source>
</evidence>
<evidence type="ECO:0000256" key="3">
    <source>
        <dbReference type="SAM" id="MobiDB-lite"/>
    </source>
</evidence>
<dbReference type="STRING" id="240176.A8N9Z3"/>
<reference evidence="6 7" key="1">
    <citation type="journal article" date="2010" name="Proc. Natl. Acad. Sci. U.S.A.">
        <title>Insights into evolution of multicellular fungi from the assembled chromosomes of the mushroom Coprinopsis cinerea (Coprinus cinereus).</title>
        <authorList>
            <person name="Stajich J.E."/>
            <person name="Wilke S.K."/>
            <person name="Ahren D."/>
            <person name="Au C.H."/>
            <person name="Birren B.W."/>
            <person name="Borodovsky M."/>
            <person name="Burns C."/>
            <person name="Canback B."/>
            <person name="Casselton L.A."/>
            <person name="Cheng C.K."/>
            <person name="Deng J."/>
            <person name="Dietrich F.S."/>
            <person name="Fargo D.C."/>
            <person name="Farman M.L."/>
            <person name="Gathman A.C."/>
            <person name="Goldberg J."/>
            <person name="Guigo R."/>
            <person name="Hoegger P.J."/>
            <person name="Hooker J.B."/>
            <person name="Huggins A."/>
            <person name="James T.Y."/>
            <person name="Kamada T."/>
            <person name="Kilaru S."/>
            <person name="Kodira C."/>
            <person name="Kues U."/>
            <person name="Kupfer D."/>
            <person name="Kwan H.S."/>
            <person name="Lomsadze A."/>
            <person name="Li W."/>
            <person name="Lilly W.W."/>
            <person name="Ma L.J."/>
            <person name="Mackey A.J."/>
            <person name="Manning G."/>
            <person name="Martin F."/>
            <person name="Muraguchi H."/>
            <person name="Natvig D.O."/>
            <person name="Palmerini H."/>
            <person name="Ramesh M.A."/>
            <person name="Rehmeyer C.J."/>
            <person name="Roe B.A."/>
            <person name="Shenoy N."/>
            <person name="Stanke M."/>
            <person name="Ter-Hovhannisyan V."/>
            <person name="Tunlid A."/>
            <person name="Velagapudi R."/>
            <person name="Vision T.J."/>
            <person name="Zeng Q."/>
            <person name="Zolan M.E."/>
            <person name="Pukkila P.J."/>
        </authorList>
    </citation>
    <scope>NUCLEOTIDE SEQUENCE [LARGE SCALE GENOMIC DNA]</scope>
    <source>
        <strain evidence="7">Okayama-7 / 130 / ATCC MYA-4618 / FGSC 9003</strain>
    </source>
</reference>
<evidence type="ECO:0000313" key="6">
    <source>
        <dbReference type="EMBL" id="EAU90182.2"/>
    </source>
</evidence>
<dbReference type="Pfam" id="PF13339">
    <property type="entry name" value="AATF-Che1"/>
    <property type="match status" value="1"/>
</dbReference>
<evidence type="ECO:0000313" key="7">
    <source>
        <dbReference type="Proteomes" id="UP000001861"/>
    </source>
</evidence>
<protein>
    <recommendedName>
        <fullName evidence="2">Protein BFR2</fullName>
    </recommendedName>
</protein>
<feature type="compositionally biased region" description="Acidic residues" evidence="3">
    <location>
        <begin position="77"/>
        <end position="92"/>
    </location>
</feature>
<feature type="compositionally biased region" description="Basic and acidic residues" evidence="3">
    <location>
        <begin position="60"/>
        <end position="69"/>
    </location>
</feature>
<dbReference type="InterPro" id="IPR025160">
    <property type="entry name" value="AATF"/>
</dbReference>
<sequence>MTRLSLAQQLAQLDDAAPVDYDPEALETYAEDDGDKEGAPVVAREHYVDVGELRKLHDSLADPKYEGVRTSRKALLEAEEAEASEPSDSEAEQEFHPMNDEDDSDIVGDGPDDSEGESSEEEGSGAEDDDEEDEGKDEDEEMDQDEPPSKSKRPAADEEPSEDLTSALKQAREADKKKGKAVAKQIALWDTLLDSRIQLQKAVVSANKLPLPDSISSYTQDPECADALLKLSLEALALADDLTTLQEKLMTTNENIKPPARKRRKLDDESNLANASADLVAACESAAALEQVYHPQLVQTLTKWSAKIQAVAPSVLLPSNRGAFSKGKQQLKSAVQLVDDALQDHSGLLARTRLRRAPGTRLKPASETNGKEGEGGAQEQNQGGEGEEDVEIFDDTDFYQKMLRDIIDARGGGDKDADWLAIQKQKKAKKVVDTKASKGRKIRYHVHEKIQNFMVPVPVVGGWHEEQIDELFSSLLGKGFENAVPDLSEEKEGQAEQVVVQDGFRVFG</sequence>
<dbReference type="Pfam" id="PF08164">
    <property type="entry name" value="TRAUB"/>
    <property type="match status" value="1"/>
</dbReference>
<evidence type="ECO:0000259" key="4">
    <source>
        <dbReference type="Pfam" id="PF08164"/>
    </source>
</evidence>
<dbReference type="OrthoDB" id="5783963at2759"/>
<evidence type="ECO:0000256" key="2">
    <source>
        <dbReference type="ARBA" id="ARBA00013850"/>
    </source>
</evidence>
<proteinExistence type="inferred from homology"/>
<dbReference type="AlphaFoldDB" id="A8N9Z3"/>
<gene>
    <name evidence="6" type="ORF">CC1G_05720</name>
</gene>
<dbReference type="InterPro" id="IPR012617">
    <property type="entry name" value="AATF_C"/>
</dbReference>
<comment type="caution">
    <text evidence="6">The sequence shown here is derived from an EMBL/GenBank/DDBJ whole genome shotgun (WGS) entry which is preliminary data.</text>
</comment>
<dbReference type="PANTHER" id="PTHR15565">
    <property type="entry name" value="AATF PROTEIN APOPTOSIS ANTAGONIZING TRANSCRIPTION FACTOR"/>
    <property type="match status" value="1"/>
</dbReference>
<feature type="domain" description="Apoptosis-antagonizing transcription factor C-terminal" evidence="4">
    <location>
        <begin position="399"/>
        <end position="476"/>
    </location>
</feature>
<dbReference type="InParanoid" id="A8N9Z3"/>
<dbReference type="FunCoup" id="A8N9Z3">
    <property type="interactions" value="518"/>
</dbReference>
<dbReference type="GO" id="GO:0005730">
    <property type="term" value="C:nucleolus"/>
    <property type="evidence" value="ECO:0007669"/>
    <property type="project" value="TreeGrafter"/>
</dbReference>
<name>A8N9Z3_COPC7</name>
<dbReference type="EMBL" id="AACS02000007">
    <property type="protein sequence ID" value="EAU90182.2"/>
    <property type="molecule type" value="Genomic_DNA"/>
</dbReference>
<feature type="region of interest" description="Disordered" evidence="3">
    <location>
        <begin position="60"/>
        <end position="177"/>
    </location>
</feature>
<accession>A8N9Z3</accession>
<dbReference type="VEuPathDB" id="FungiDB:CC1G_05720"/>
<dbReference type="RefSeq" id="XP_001831649.2">
    <property type="nucleotide sequence ID" value="XM_001831597.2"/>
</dbReference>
<dbReference type="eggNOG" id="KOG2773">
    <property type="taxonomic scope" value="Eukaryota"/>
</dbReference>
<dbReference type="HOGENOM" id="CLU_018299_2_1_1"/>
<feature type="domain" description="AATF leucine zipper-containing" evidence="5">
    <location>
        <begin position="175"/>
        <end position="307"/>
    </location>
</feature>
<dbReference type="InterPro" id="IPR039223">
    <property type="entry name" value="AATF/Bfr2"/>
</dbReference>
<dbReference type="GO" id="GO:0000462">
    <property type="term" value="P:maturation of SSU-rRNA from tricistronic rRNA transcript (SSU-rRNA, 5.8S rRNA, LSU-rRNA)"/>
    <property type="evidence" value="ECO:0007669"/>
    <property type="project" value="TreeGrafter"/>
</dbReference>
<dbReference type="PANTHER" id="PTHR15565:SF0">
    <property type="entry name" value="PROTEIN AATF"/>
    <property type="match status" value="1"/>
</dbReference>
<organism evidence="6 7">
    <name type="scientific">Coprinopsis cinerea (strain Okayama-7 / 130 / ATCC MYA-4618 / FGSC 9003)</name>
    <name type="common">Inky cap fungus</name>
    <name type="synonym">Hormographiella aspergillata</name>
    <dbReference type="NCBI Taxonomy" id="240176"/>
    <lineage>
        <taxon>Eukaryota</taxon>
        <taxon>Fungi</taxon>
        <taxon>Dikarya</taxon>
        <taxon>Basidiomycota</taxon>
        <taxon>Agaricomycotina</taxon>
        <taxon>Agaricomycetes</taxon>
        <taxon>Agaricomycetidae</taxon>
        <taxon>Agaricales</taxon>
        <taxon>Agaricineae</taxon>
        <taxon>Psathyrellaceae</taxon>
        <taxon>Coprinopsis</taxon>
    </lineage>
</organism>
<feature type="compositionally biased region" description="Acidic residues" evidence="3">
    <location>
        <begin position="100"/>
        <end position="146"/>
    </location>
</feature>
<keyword evidence="7" id="KW-1185">Reference proteome</keyword>
<feature type="region of interest" description="Disordered" evidence="3">
    <location>
        <begin position="350"/>
        <end position="387"/>
    </location>
</feature>
<dbReference type="KEGG" id="cci:CC1G_05720"/>
<evidence type="ECO:0000259" key="5">
    <source>
        <dbReference type="Pfam" id="PF13339"/>
    </source>
</evidence>
<dbReference type="GeneID" id="6008123"/>